<feature type="non-terminal residue" evidence="2">
    <location>
        <position position="128"/>
    </location>
</feature>
<reference evidence="2" key="1">
    <citation type="submission" date="2022-07" db="EMBL/GenBank/DDBJ databases">
        <authorList>
            <person name="Macas J."/>
            <person name="Novak P."/>
            <person name="Neumann P."/>
        </authorList>
    </citation>
    <scope>NUCLEOTIDE SEQUENCE</scope>
</reference>
<name>A0AAV0F9C9_9ASTE</name>
<evidence type="ECO:0000313" key="2">
    <source>
        <dbReference type="EMBL" id="CAH9132139.1"/>
    </source>
</evidence>
<organism evidence="2 3">
    <name type="scientific">Cuscuta epithymum</name>
    <dbReference type="NCBI Taxonomy" id="186058"/>
    <lineage>
        <taxon>Eukaryota</taxon>
        <taxon>Viridiplantae</taxon>
        <taxon>Streptophyta</taxon>
        <taxon>Embryophyta</taxon>
        <taxon>Tracheophyta</taxon>
        <taxon>Spermatophyta</taxon>
        <taxon>Magnoliopsida</taxon>
        <taxon>eudicotyledons</taxon>
        <taxon>Gunneridae</taxon>
        <taxon>Pentapetalae</taxon>
        <taxon>asterids</taxon>
        <taxon>lamiids</taxon>
        <taxon>Solanales</taxon>
        <taxon>Convolvulaceae</taxon>
        <taxon>Cuscuteae</taxon>
        <taxon>Cuscuta</taxon>
        <taxon>Cuscuta subgen. Cuscuta</taxon>
    </lineage>
</organism>
<accession>A0AAV0F9C9</accession>
<dbReference type="EMBL" id="CAMAPF010000967">
    <property type="protein sequence ID" value="CAH9132139.1"/>
    <property type="molecule type" value="Genomic_DNA"/>
</dbReference>
<evidence type="ECO:0000313" key="3">
    <source>
        <dbReference type="Proteomes" id="UP001152523"/>
    </source>
</evidence>
<dbReference type="Proteomes" id="UP001152523">
    <property type="component" value="Unassembled WGS sequence"/>
</dbReference>
<sequence length="128" mass="14219">MNYINYALILYTYCDLLKHLAESSPEDSLPGKITAVKKPSRHVISSTRSTSISFSGDCCNELDSDCKSLCSSKASCSHPPDSRPDEDDDTGKKDVPMWMIVPKPATNFVLVRIRISFLVVIKILNSYS</sequence>
<feature type="region of interest" description="Disordered" evidence="1">
    <location>
        <begin position="72"/>
        <end position="94"/>
    </location>
</feature>
<dbReference type="AlphaFoldDB" id="A0AAV0F9C9"/>
<evidence type="ECO:0000256" key="1">
    <source>
        <dbReference type="SAM" id="MobiDB-lite"/>
    </source>
</evidence>
<protein>
    <submittedName>
        <fullName evidence="2">Uncharacterized protein</fullName>
    </submittedName>
</protein>
<gene>
    <name evidence="2" type="ORF">CEPIT_LOCUS31933</name>
</gene>
<proteinExistence type="predicted"/>
<keyword evidence="3" id="KW-1185">Reference proteome</keyword>
<comment type="caution">
    <text evidence="2">The sequence shown here is derived from an EMBL/GenBank/DDBJ whole genome shotgun (WGS) entry which is preliminary data.</text>
</comment>